<sequence length="166" mass="18067">MAEFSAYMRNVRSSDTVALRHLTAGFGWEGIREDGAVVDVGGSTGDAAIALVEAFPHLKLVVQDLPANVDNGRKMLDSSPKKASLAARITFQGHDFMEKQPVQDADVHLLRTVLHDWTDAQAAKIVRNLVDAMKNRPSSKLLIMDTCFPSPGRYLCLLSVSSGSEI</sequence>
<dbReference type="InterPro" id="IPR001077">
    <property type="entry name" value="COMT_C"/>
</dbReference>
<dbReference type="GO" id="GO:0032259">
    <property type="term" value="P:methylation"/>
    <property type="evidence" value="ECO:0007669"/>
    <property type="project" value="UniProtKB-KW"/>
</dbReference>
<dbReference type="EMBL" id="ML976760">
    <property type="protein sequence ID" value="KAF1965557.1"/>
    <property type="molecule type" value="Genomic_DNA"/>
</dbReference>
<reference evidence="5" key="1">
    <citation type="journal article" date="2020" name="Stud. Mycol.">
        <title>101 Dothideomycetes genomes: a test case for predicting lifestyles and emergence of pathogens.</title>
        <authorList>
            <person name="Haridas S."/>
            <person name="Albert R."/>
            <person name="Binder M."/>
            <person name="Bloem J."/>
            <person name="Labutti K."/>
            <person name="Salamov A."/>
            <person name="Andreopoulos B."/>
            <person name="Baker S."/>
            <person name="Barry K."/>
            <person name="Bills G."/>
            <person name="Bluhm B."/>
            <person name="Cannon C."/>
            <person name="Castanera R."/>
            <person name="Culley D."/>
            <person name="Daum C."/>
            <person name="Ezra D."/>
            <person name="Gonzalez J."/>
            <person name="Henrissat B."/>
            <person name="Kuo A."/>
            <person name="Liang C."/>
            <person name="Lipzen A."/>
            <person name="Lutzoni F."/>
            <person name="Magnuson J."/>
            <person name="Mondo S."/>
            <person name="Nolan M."/>
            <person name="Ohm R."/>
            <person name="Pangilinan J."/>
            <person name="Park H.-J."/>
            <person name="Ramirez L."/>
            <person name="Alfaro M."/>
            <person name="Sun H."/>
            <person name="Tritt A."/>
            <person name="Yoshinaga Y."/>
            <person name="Zwiers L.-H."/>
            <person name="Turgeon B."/>
            <person name="Goodwin S."/>
            <person name="Spatafora J."/>
            <person name="Crous P."/>
            <person name="Grigoriev I."/>
        </authorList>
    </citation>
    <scope>NUCLEOTIDE SEQUENCE</scope>
    <source>
        <strain evidence="5">CBS 107.79</strain>
    </source>
</reference>
<organism evidence="5 6">
    <name type="scientific">Bimuria novae-zelandiae CBS 107.79</name>
    <dbReference type="NCBI Taxonomy" id="1447943"/>
    <lineage>
        <taxon>Eukaryota</taxon>
        <taxon>Fungi</taxon>
        <taxon>Dikarya</taxon>
        <taxon>Ascomycota</taxon>
        <taxon>Pezizomycotina</taxon>
        <taxon>Dothideomycetes</taxon>
        <taxon>Pleosporomycetidae</taxon>
        <taxon>Pleosporales</taxon>
        <taxon>Massarineae</taxon>
        <taxon>Didymosphaeriaceae</taxon>
        <taxon>Bimuria</taxon>
    </lineage>
</organism>
<keyword evidence="2 5" id="KW-0808">Transferase</keyword>
<feature type="domain" description="O-methyltransferase C-terminal" evidence="4">
    <location>
        <begin position="6"/>
        <end position="147"/>
    </location>
</feature>
<dbReference type="InterPro" id="IPR029063">
    <property type="entry name" value="SAM-dependent_MTases_sf"/>
</dbReference>
<dbReference type="Pfam" id="PF00891">
    <property type="entry name" value="Methyltransf_2"/>
    <property type="match status" value="1"/>
</dbReference>
<proteinExistence type="predicted"/>
<evidence type="ECO:0000256" key="1">
    <source>
        <dbReference type="ARBA" id="ARBA00022603"/>
    </source>
</evidence>
<dbReference type="PANTHER" id="PTHR43712">
    <property type="entry name" value="PUTATIVE (AFU_ORTHOLOGUE AFUA_4G14580)-RELATED"/>
    <property type="match status" value="1"/>
</dbReference>
<dbReference type="OrthoDB" id="2410195at2759"/>
<evidence type="ECO:0000259" key="4">
    <source>
        <dbReference type="Pfam" id="PF00891"/>
    </source>
</evidence>
<evidence type="ECO:0000256" key="3">
    <source>
        <dbReference type="ARBA" id="ARBA00022691"/>
    </source>
</evidence>
<dbReference type="GO" id="GO:0008171">
    <property type="term" value="F:O-methyltransferase activity"/>
    <property type="evidence" value="ECO:0007669"/>
    <property type="project" value="InterPro"/>
</dbReference>
<gene>
    <name evidence="5" type="ORF">BU23DRAFT_561009</name>
</gene>
<dbReference type="Gene3D" id="3.40.50.150">
    <property type="entry name" value="Vaccinia Virus protein VP39"/>
    <property type="match status" value="1"/>
</dbReference>
<keyword evidence="3" id="KW-0949">S-adenosyl-L-methionine</keyword>
<accession>A0A6A5UX03</accession>
<evidence type="ECO:0000256" key="2">
    <source>
        <dbReference type="ARBA" id="ARBA00022679"/>
    </source>
</evidence>
<dbReference type="PANTHER" id="PTHR43712:SF19">
    <property type="entry name" value="DUAL O-METHYLTRANSFERASE_FAD-DEPENDENT MONOOXYGENASE ELCB"/>
    <property type="match status" value="1"/>
</dbReference>
<evidence type="ECO:0000313" key="6">
    <source>
        <dbReference type="Proteomes" id="UP000800036"/>
    </source>
</evidence>
<evidence type="ECO:0000313" key="5">
    <source>
        <dbReference type="EMBL" id="KAF1965557.1"/>
    </source>
</evidence>
<dbReference type="InterPro" id="IPR016461">
    <property type="entry name" value="COMT-like"/>
</dbReference>
<dbReference type="PROSITE" id="PS51683">
    <property type="entry name" value="SAM_OMT_II"/>
    <property type="match status" value="1"/>
</dbReference>
<protein>
    <submittedName>
        <fullName evidence="5">S-adenosyl-L-methionine-dependent methyltransferase</fullName>
    </submittedName>
</protein>
<dbReference type="Proteomes" id="UP000800036">
    <property type="component" value="Unassembled WGS sequence"/>
</dbReference>
<dbReference type="AlphaFoldDB" id="A0A6A5UX03"/>
<dbReference type="SUPFAM" id="SSF53335">
    <property type="entry name" value="S-adenosyl-L-methionine-dependent methyltransferases"/>
    <property type="match status" value="1"/>
</dbReference>
<keyword evidence="1 5" id="KW-0489">Methyltransferase</keyword>
<keyword evidence="6" id="KW-1185">Reference proteome</keyword>
<name>A0A6A5UX03_9PLEO</name>